<sequence>MPRVPSALRQVVDTSDSDHDMESTSGRQKLPPVSNSTFESNNWHIDPAPQLPMLRKEFSEPILSQFVNRSASNIKCLPYPHTLDSYSHQPRPRSINTVSGTSYRFSIVTTGQEYKEYSYKKGADVVVQPSKVRGWFLKLGGKIKYSVGQIVASPSLILDGNRDIARGTARINMSRSQQQKSLHVTGDKLARKNRDAKRTQNDDSKARGSLEKADNDKSNEVRLSVVDIITAAENIAEEEIAQTASALSSRRASSEYHLALRIHTSGNSGDTETAVGSTGSISSSPADKQSDFSASLNNHPHASVLTKC</sequence>
<keyword evidence="3" id="KW-1185">Reference proteome</keyword>
<feature type="compositionally biased region" description="Polar residues" evidence="1">
    <location>
        <begin position="173"/>
        <end position="182"/>
    </location>
</feature>
<evidence type="ECO:0000256" key="1">
    <source>
        <dbReference type="SAM" id="MobiDB-lite"/>
    </source>
</evidence>
<feature type="region of interest" description="Disordered" evidence="1">
    <location>
        <begin position="173"/>
        <end position="216"/>
    </location>
</feature>
<accession>A0A9W8IFT3</accession>
<reference evidence="2" key="1">
    <citation type="submission" date="2022-07" db="EMBL/GenBank/DDBJ databases">
        <title>Phylogenomic reconstructions and comparative analyses of Kickxellomycotina fungi.</title>
        <authorList>
            <person name="Reynolds N.K."/>
            <person name="Stajich J.E."/>
            <person name="Barry K."/>
            <person name="Grigoriev I.V."/>
            <person name="Crous P."/>
            <person name="Smith M.E."/>
        </authorList>
    </citation>
    <scope>NUCLEOTIDE SEQUENCE</scope>
    <source>
        <strain evidence="2">NRRL 1566</strain>
    </source>
</reference>
<feature type="region of interest" description="Disordered" evidence="1">
    <location>
        <begin position="1"/>
        <end position="41"/>
    </location>
</feature>
<evidence type="ECO:0000313" key="3">
    <source>
        <dbReference type="Proteomes" id="UP001139887"/>
    </source>
</evidence>
<feature type="compositionally biased region" description="Basic and acidic residues" evidence="1">
    <location>
        <begin position="185"/>
        <end position="216"/>
    </location>
</feature>
<gene>
    <name evidence="2" type="ORF">IWW36_002481</name>
</gene>
<comment type="caution">
    <text evidence="2">The sequence shown here is derived from an EMBL/GenBank/DDBJ whole genome shotgun (WGS) entry which is preliminary data.</text>
</comment>
<dbReference type="AlphaFoldDB" id="A0A9W8IFT3"/>
<feature type="compositionally biased region" description="Polar residues" evidence="1">
    <location>
        <begin position="23"/>
        <end position="41"/>
    </location>
</feature>
<evidence type="ECO:0000313" key="2">
    <source>
        <dbReference type="EMBL" id="KAJ2849644.1"/>
    </source>
</evidence>
<dbReference type="Proteomes" id="UP001139887">
    <property type="component" value="Unassembled WGS sequence"/>
</dbReference>
<proteinExistence type="predicted"/>
<feature type="compositionally biased region" description="Polar residues" evidence="1">
    <location>
        <begin position="264"/>
        <end position="300"/>
    </location>
</feature>
<organism evidence="2 3">
    <name type="scientific">Coemansia brasiliensis</name>
    <dbReference type="NCBI Taxonomy" id="2650707"/>
    <lineage>
        <taxon>Eukaryota</taxon>
        <taxon>Fungi</taxon>
        <taxon>Fungi incertae sedis</taxon>
        <taxon>Zoopagomycota</taxon>
        <taxon>Kickxellomycotina</taxon>
        <taxon>Kickxellomycetes</taxon>
        <taxon>Kickxellales</taxon>
        <taxon>Kickxellaceae</taxon>
        <taxon>Coemansia</taxon>
    </lineage>
</organism>
<protein>
    <submittedName>
        <fullName evidence="2">Uncharacterized protein</fullName>
    </submittedName>
</protein>
<feature type="region of interest" description="Disordered" evidence="1">
    <location>
        <begin position="263"/>
        <end position="308"/>
    </location>
</feature>
<dbReference type="EMBL" id="JANBUW010000066">
    <property type="protein sequence ID" value="KAJ2849644.1"/>
    <property type="molecule type" value="Genomic_DNA"/>
</dbReference>
<name>A0A9W8IFT3_9FUNG</name>
<dbReference type="OrthoDB" id="5574783at2759"/>